<dbReference type="GO" id="GO:0008484">
    <property type="term" value="F:sulfuric ester hydrolase activity"/>
    <property type="evidence" value="ECO:0007669"/>
    <property type="project" value="TreeGrafter"/>
</dbReference>
<dbReference type="EMBL" id="FNXG01000002">
    <property type="protein sequence ID" value="SEH85077.1"/>
    <property type="molecule type" value="Genomic_DNA"/>
</dbReference>
<accession>A0A1H6LJU3</accession>
<dbReference type="STRING" id="65735.SAMN04488075_1427"/>
<dbReference type="GO" id="GO:0005737">
    <property type="term" value="C:cytoplasm"/>
    <property type="evidence" value="ECO:0007669"/>
    <property type="project" value="TreeGrafter"/>
</dbReference>
<organism evidence="4 5">
    <name type="scientific">Paracoccus alkenifer</name>
    <dbReference type="NCBI Taxonomy" id="65735"/>
    <lineage>
        <taxon>Bacteria</taxon>
        <taxon>Pseudomonadati</taxon>
        <taxon>Pseudomonadota</taxon>
        <taxon>Alphaproteobacteria</taxon>
        <taxon>Rhodobacterales</taxon>
        <taxon>Paracoccaceae</taxon>
        <taxon>Paracoccus</taxon>
    </lineage>
</organism>
<dbReference type="OrthoDB" id="9795675at2"/>
<evidence type="ECO:0000256" key="1">
    <source>
        <dbReference type="ARBA" id="ARBA00022723"/>
    </source>
</evidence>
<feature type="domain" description="Sulfatase N-terminal" evidence="3">
    <location>
        <begin position="17"/>
        <end position="356"/>
    </location>
</feature>
<dbReference type="AlphaFoldDB" id="A0A1H6LJU3"/>
<keyword evidence="2" id="KW-0378">Hydrolase</keyword>
<protein>
    <submittedName>
        <fullName evidence="4">Arylsulfatase A</fullName>
    </submittedName>
</protein>
<proteinExistence type="predicted"/>
<dbReference type="Gene3D" id="3.40.720.10">
    <property type="entry name" value="Alkaline Phosphatase, subunit A"/>
    <property type="match status" value="1"/>
</dbReference>
<dbReference type="PANTHER" id="PTHR45953">
    <property type="entry name" value="IDURONATE 2-SULFATASE"/>
    <property type="match status" value="1"/>
</dbReference>
<sequence>MSGRLPDCWKEHVLTRKNILLISFDDAVAPWPYKTVFNEPLRTPNLDRLCEISTAFHAAYAQAPICGPSRASMMTTLMPHETGILDNEVYAFDRFSPQSIWTYLLNSGGYYCSSGGKVHHGYRPLKPENHDVIYSDGRKKFQDDMGLPKELRKRSKAFGGFRRGWGTPDGTDDDFYYDAKSADSAIKFLTDYDGDQPFYREVGFFSPHVPCATPARFKRMYDASNLRRPQEWNGHVPENDYIASTFPENEDFRSEQYWQDSIRNYFSAYSHGDYHFGRVMDALKNSRHAQNTIVVVVSDHGFHLGNRNLFRKTTLWEQSLRVPFIIFDPENPVGQEIHDPVALIDLGPTVLDFAGISPAGRRHGRSLRPFLSGKRDAGRAVPSFYKNHVSIRKGDYRIIRYDDGSFQLFNVETDFWQLRDLGTQHEQFAPMYQALKECSADCGFDFQNAVSAAADPAAGGSALQSP</sequence>
<name>A0A1H6LJU3_9RHOB</name>
<dbReference type="Pfam" id="PF00884">
    <property type="entry name" value="Sulfatase"/>
    <property type="match status" value="1"/>
</dbReference>
<gene>
    <name evidence="4" type="ORF">SAMN04488075_1427</name>
</gene>
<dbReference type="PANTHER" id="PTHR45953:SF1">
    <property type="entry name" value="IDURONATE 2-SULFATASE"/>
    <property type="match status" value="1"/>
</dbReference>
<dbReference type="InterPro" id="IPR017850">
    <property type="entry name" value="Alkaline_phosphatase_core_sf"/>
</dbReference>
<evidence type="ECO:0000313" key="5">
    <source>
        <dbReference type="Proteomes" id="UP000199125"/>
    </source>
</evidence>
<dbReference type="InterPro" id="IPR000917">
    <property type="entry name" value="Sulfatase_N"/>
</dbReference>
<dbReference type="GO" id="GO:0046872">
    <property type="term" value="F:metal ion binding"/>
    <property type="evidence" value="ECO:0007669"/>
    <property type="project" value="UniProtKB-KW"/>
</dbReference>
<dbReference type="Proteomes" id="UP000199125">
    <property type="component" value="Unassembled WGS sequence"/>
</dbReference>
<evidence type="ECO:0000256" key="2">
    <source>
        <dbReference type="ARBA" id="ARBA00022801"/>
    </source>
</evidence>
<keyword evidence="1" id="KW-0479">Metal-binding</keyword>
<reference evidence="5" key="1">
    <citation type="submission" date="2016-10" db="EMBL/GenBank/DDBJ databases">
        <authorList>
            <person name="Varghese N."/>
            <person name="Submissions S."/>
        </authorList>
    </citation>
    <scope>NUCLEOTIDE SEQUENCE [LARGE SCALE GENOMIC DNA]</scope>
    <source>
        <strain evidence="5">DSM 11593</strain>
    </source>
</reference>
<dbReference type="RefSeq" id="WP_090846775.1">
    <property type="nucleotide sequence ID" value="NZ_FNXG01000002.1"/>
</dbReference>
<evidence type="ECO:0000259" key="3">
    <source>
        <dbReference type="Pfam" id="PF00884"/>
    </source>
</evidence>
<keyword evidence="5" id="KW-1185">Reference proteome</keyword>
<evidence type="ECO:0000313" key="4">
    <source>
        <dbReference type="EMBL" id="SEH85077.1"/>
    </source>
</evidence>
<dbReference type="SUPFAM" id="SSF53649">
    <property type="entry name" value="Alkaline phosphatase-like"/>
    <property type="match status" value="1"/>
</dbReference>